<evidence type="ECO:0000313" key="2">
    <source>
        <dbReference type="EMBL" id="CAK9009836.1"/>
    </source>
</evidence>
<feature type="coiled-coil region" evidence="1">
    <location>
        <begin position="136"/>
        <end position="163"/>
    </location>
</feature>
<keyword evidence="3" id="KW-1185">Reference proteome</keyword>
<comment type="caution">
    <text evidence="2">The sequence shown here is derived from an EMBL/GenBank/DDBJ whole genome shotgun (WGS) entry which is preliminary data.</text>
</comment>
<sequence>MLEAKGYKNRLVLLRQIDLVPEQKRTGKYLNEIEELRNRVMKLLKQKEPDFVSQRQVDPPSASCQEGDTQVEGCQSVCRWLELRHTSGSVDGREGVLCRLAKGRCMVVKCMLCGAPAVNQPRLSFYLAGLAELIKKMKKEGKIDRYQEELEELQKHVTDTLEVQAITIDEDYDTWHNQREDDTEPLPRCDLNMPVEAREARDAGDIVTFEVGGPDFEKDVSQTLRLGQRDVLSREGDGSWTQMNAEAEALRLNKLTFSYGPHFDYSNTFNTSSPEKETVNETKGAKAKRYTVLGLKHGANAFVKVCKAFADVGWNLLKGIGDLGIFLGKVVGKSAVWTGAKVTALYAHVRQTTPHTDKIHWTHTELAIGKNQLQAAVYPDGVQEQDLCWMGEPKPRSGYGVRGDQIIISRFVGDGTLDAQKYRTLAAERAKMWAKHLKHYSDTVGQWHRAVFGRCIKSWGTPGDPDYFEAVTPEKIKEGSERVD</sequence>
<organism evidence="2 3">
    <name type="scientific">Durusdinium trenchii</name>
    <dbReference type="NCBI Taxonomy" id="1381693"/>
    <lineage>
        <taxon>Eukaryota</taxon>
        <taxon>Sar</taxon>
        <taxon>Alveolata</taxon>
        <taxon>Dinophyceae</taxon>
        <taxon>Suessiales</taxon>
        <taxon>Symbiodiniaceae</taxon>
        <taxon>Durusdinium</taxon>
    </lineage>
</organism>
<keyword evidence="1" id="KW-0175">Coiled coil</keyword>
<name>A0ABP0J664_9DINO</name>
<protein>
    <submittedName>
        <fullName evidence="2">Uncharacterized protein</fullName>
    </submittedName>
</protein>
<dbReference type="Proteomes" id="UP001642464">
    <property type="component" value="Unassembled WGS sequence"/>
</dbReference>
<evidence type="ECO:0000256" key="1">
    <source>
        <dbReference type="SAM" id="Coils"/>
    </source>
</evidence>
<evidence type="ECO:0000313" key="3">
    <source>
        <dbReference type="Proteomes" id="UP001642464"/>
    </source>
</evidence>
<reference evidence="2 3" key="1">
    <citation type="submission" date="2024-02" db="EMBL/GenBank/DDBJ databases">
        <authorList>
            <person name="Chen Y."/>
            <person name="Shah S."/>
            <person name="Dougan E. K."/>
            <person name="Thang M."/>
            <person name="Chan C."/>
        </authorList>
    </citation>
    <scope>NUCLEOTIDE SEQUENCE [LARGE SCALE GENOMIC DNA]</scope>
</reference>
<gene>
    <name evidence="2" type="ORF">SCF082_LOCUS10431</name>
</gene>
<accession>A0ABP0J664</accession>
<dbReference type="EMBL" id="CAXAMM010006102">
    <property type="protein sequence ID" value="CAK9009836.1"/>
    <property type="molecule type" value="Genomic_DNA"/>
</dbReference>
<proteinExistence type="predicted"/>